<sequence>MSPVVYYGDVHPRPFGLASWERVKNKKPVTLFAECFAEMLGVFFYVYLGIGSVAGLVLGGILKESIANLFQVGFAFAIGILLAITVCAGTSGGHFNPGITIALSVFRGFPARKVLPYIASQILGAYIACAFVYLQWHPTFLKAEAALITAGTFKTANFTPGGPAGAFALFLPGGQTLGGAFITEFIVSALVALVIWAVIDPSNNFVSPAAGPAIISLAYAAAIWGFAPPGICLNTARDLGARLFAMTIYGTGASGGTFAAIPALVNIPGTFFAVILYEVFLTDSDRAISPSQRDFAMTAASHRRLGGGHHFPIQSDVGEVLHDHHKTLKTDA</sequence>
<organism evidence="1 2">
    <name type="scientific">Pluteus cervinus</name>
    <dbReference type="NCBI Taxonomy" id="181527"/>
    <lineage>
        <taxon>Eukaryota</taxon>
        <taxon>Fungi</taxon>
        <taxon>Dikarya</taxon>
        <taxon>Basidiomycota</taxon>
        <taxon>Agaricomycotina</taxon>
        <taxon>Agaricomycetes</taxon>
        <taxon>Agaricomycetidae</taxon>
        <taxon>Agaricales</taxon>
        <taxon>Pluteineae</taxon>
        <taxon>Pluteaceae</taxon>
        <taxon>Pluteus</taxon>
    </lineage>
</organism>
<keyword evidence="2" id="KW-1185">Reference proteome</keyword>
<reference evidence="1 2" key="1">
    <citation type="journal article" date="2019" name="Nat. Ecol. Evol.">
        <title>Megaphylogeny resolves global patterns of mushroom evolution.</title>
        <authorList>
            <person name="Varga T."/>
            <person name="Krizsan K."/>
            <person name="Foldi C."/>
            <person name="Dima B."/>
            <person name="Sanchez-Garcia M."/>
            <person name="Sanchez-Ramirez S."/>
            <person name="Szollosi G.J."/>
            <person name="Szarkandi J.G."/>
            <person name="Papp V."/>
            <person name="Albert L."/>
            <person name="Andreopoulos W."/>
            <person name="Angelini C."/>
            <person name="Antonin V."/>
            <person name="Barry K.W."/>
            <person name="Bougher N.L."/>
            <person name="Buchanan P."/>
            <person name="Buyck B."/>
            <person name="Bense V."/>
            <person name="Catcheside P."/>
            <person name="Chovatia M."/>
            <person name="Cooper J."/>
            <person name="Damon W."/>
            <person name="Desjardin D."/>
            <person name="Finy P."/>
            <person name="Geml J."/>
            <person name="Haridas S."/>
            <person name="Hughes K."/>
            <person name="Justo A."/>
            <person name="Karasinski D."/>
            <person name="Kautmanova I."/>
            <person name="Kiss B."/>
            <person name="Kocsube S."/>
            <person name="Kotiranta H."/>
            <person name="LaButti K.M."/>
            <person name="Lechner B.E."/>
            <person name="Liimatainen K."/>
            <person name="Lipzen A."/>
            <person name="Lukacs Z."/>
            <person name="Mihaltcheva S."/>
            <person name="Morgado L.N."/>
            <person name="Niskanen T."/>
            <person name="Noordeloos M.E."/>
            <person name="Ohm R.A."/>
            <person name="Ortiz-Santana B."/>
            <person name="Ovrebo C."/>
            <person name="Racz N."/>
            <person name="Riley R."/>
            <person name="Savchenko A."/>
            <person name="Shiryaev A."/>
            <person name="Soop K."/>
            <person name="Spirin V."/>
            <person name="Szebenyi C."/>
            <person name="Tomsovsky M."/>
            <person name="Tulloss R.E."/>
            <person name="Uehling J."/>
            <person name="Grigoriev I.V."/>
            <person name="Vagvolgyi C."/>
            <person name="Papp T."/>
            <person name="Martin F.M."/>
            <person name="Miettinen O."/>
            <person name="Hibbett D.S."/>
            <person name="Nagy L.G."/>
        </authorList>
    </citation>
    <scope>NUCLEOTIDE SEQUENCE [LARGE SCALE GENOMIC DNA]</scope>
    <source>
        <strain evidence="1 2">NL-1719</strain>
    </source>
</reference>
<evidence type="ECO:0000313" key="2">
    <source>
        <dbReference type="Proteomes" id="UP000308600"/>
    </source>
</evidence>
<name>A0ACD3B4Q7_9AGAR</name>
<protein>
    <submittedName>
        <fullName evidence="1">Aquaporin 2</fullName>
    </submittedName>
</protein>
<dbReference type="EMBL" id="ML208280">
    <property type="protein sequence ID" value="TFK72881.1"/>
    <property type="molecule type" value="Genomic_DNA"/>
</dbReference>
<evidence type="ECO:0000313" key="1">
    <source>
        <dbReference type="EMBL" id="TFK72881.1"/>
    </source>
</evidence>
<accession>A0ACD3B4Q7</accession>
<dbReference type="Proteomes" id="UP000308600">
    <property type="component" value="Unassembled WGS sequence"/>
</dbReference>
<gene>
    <name evidence="1" type="ORF">BDN72DRAFT_894334</name>
</gene>
<proteinExistence type="predicted"/>